<evidence type="ECO:0000313" key="10">
    <source>
        <dbReference type="Proteomes" id="UP001203831"/>
    </source>
</evidence>
<evidence type="ECO:0000256" key="5">
    <source>
        <dbReference type="ARBA" id="ARBA00022917"/>
    </source>
</evidence>
<keyword evidence="10" id="KW-1185">Reference proteome</keyword>
<dbReference type="SUPFAM" id="SSF50677">
    <property type="entry name" value="ValRS/IleRS/LeuRS editing domain"/>
    <property type="match status" value="1"/>
</dbReference>
<proteinExistence type="predicted"/>
<evidence type="ECO:0000313" key="9">
    <source>
        <dbReference type="EMBL" id="MCM0158283.1"/>
    </source>
</evidence>
<sequence length="154" mass="18128">MRLYVSNKIFFLNNKNKYLIISTTKPETILGDSAIAINPNDNRYNKFIGKKIIVPLINRIIPIISDNNVYINKETGCMKVSPAHDFIDYEIALKNNLDIINVINKEGKTNNILEIYKNLNFNIKYYENIPYYFKNISINILKYRILFLLKKKIF</sequence>
<dbReference type="PANTHER" id="PTHR11946">
    <property type="entry name" value="VALYL-TRNA SYNTHETASES"/>
    <property type="match status" value="1"/>
</dbReference>
<name>A0ABT0TWA2_9GAMM</name>
<evidence type="ECO:0000256" key="1">
    <source>
        <dbReference type="ARBA" id="ARBA00013169"/>
    </source>
</evidence>
<dbReference type="Proteomes" id="UP001203831">
    <property type="component" value="Unassembled WGS sequence"/>
</dbReference>
<evidence type="ECO:0000256" key="2">
    <source>
        <dbReference type="ARBA" id="ARBA00022598"/>
    </source>
</evidence>
<dbReference type="PANTHER" id="PTHR11946:SF93">
    <property type="entry name" value="VALINE--TRNA LIGASE, CHLOROPLASTIC_MITOCHONDRIAL 2"/>
    <property type="match status" value="1"/>
</dbReference>
<organism evidence="9 10">
    <name type="scientific">endosymbiont of Metamasius hemipterus</name>
    <dbReference type="NCBI Taxonomy" id="204627"/>
    <lineage>
        <taxon>Bacteria</taxon>
        <taxon>Pseudomonadati</taxon>
        <taxon>Pseudomonadota</taxon>
        <taxon>Gammaproteobacteria</taxon>
        <taxon>Candidatus Nardonella</taxon>
    </lineage>
</organism>
<reference evidence="9" key="1">
    <citation type="submission" date="2022-01" db="EMBL/GenBank/DDBJ databases">
        <title>Genome assemble of Metamasius hemipterus Nardonella endosymbiont.</title>
        <authorList>
            <person name="Palmieri L."/>
            <person name="Pavarini R."/>
            <person name="Sharma P."/>
        </authorList>
    </citation>
    <scope>NUCLEOTIDE SEQUENCE [LARGE SCALE GENOMIC DNA]</scope>
    <source>
        <strain evidence="9">NARMHE1</strain>
    </source>
</reference>
<dbReference type="Pfam" id="PF13603">
    <property type="entry name" value="tRNA-synt_1_2"/>
    <property type="match status" value="1"/>
</dbReference>
<evidence type="ECO:0000256" key="4">
    <source>
        <dbReference type="ARBA" id="ARBA00022840"/>
    </source>
</evidence>
<evidence type="ECO:0000256" key="6">
    <source>
        <dbReference type="ARBA" id="ARBA00023146"/>
    </source>
</evidence>
<evidence type="ECO:0000256" key="7">
    <source>
        <dbReference type="ARBA" id="ARBA00029936"/>
    </source>
</evidence>
<dbReference type="EMBL" id="JAKMAI010000006">
    <property type="protein sequence ID" value="MCM0158283.1"/>
    <property type="molecule type" value="Genomic_DNA"/>
</dbReference>
<accession>A0ABT0TWA2</accession>
<gene>
    <name evidence="9" type="ORF">L7J86_00545</name>
</gene>
<keyword evidence="5" id="KW-0648">Protein biosynthesis</keyword>
<keyword evidence="4" id="KW-0067">ATP-binding</keyword>
<dbReference type="InterPro" id="IPR025709">
    <property type="entry name" value="Leu_tRNA-synth_edit"/>
</dbReference>
<keyword evidence="3" id="KW-0547">Nucleotide-binding</keyword>
<dbReference type="InterPro" id="IPR009008">
    <property type="entry name" value="Val/Leu/Ile-tRNA-synth_edit"/>
</dbReference>
<dbReference type="GO" id="GO:0016874">
    <property type="term" value="F:ligase activity"/>
    <property type="evidence" value="ECO:0007669"/>
    <property type="project" value="UniProtKB-KW"/>
</dbReference>
<protein>
    <recommendedName>
        <fullName evidence="1">valine--tRNA ligase</fullName>
        <ecNumber evidence="1">6.1.1.9</ecNumber>
    </recommendedName>
    <alternativeName>
        <fullName evidence="7">Valyl-tRNA synthetase</fullName>
    </alternativeName>
</protein>
<evidence type="ECO:0000256" key="3">
    <source>
        <dbReference type="ARBA" id="ARBA00022741"/>
    </source>
</evidence>
<feature type="domain" description="Leucyl-tRNA synthetase editing" evidence="8">
    <location>
        <begin position="47"/>
        <end position="112"/>
    </location>
</feature>
<evidence type="ECO:0000259" key="8">
    <source>
        <dbReference type="Pfam" id="PF13603"/>
    </source>
</evidence>
<dbReference type="InterPro" id="IPR002303">
    <property type="entry name" value="Valyl-tRNA_ligase"/>
</dbReference>
<keyword evidence="2 9" id="KW-0436">Ligase</keyword>
<keyword evidence="6" id="KW-0030">Aminoacyl-tRNA synthetase</keyword>
<comment type="caution">
    <text evidence="9">The sequence shown here is derived from an EMBL/GenBank/DDBJ whole genome shotgun (WGS) entry which is preliminary data.</text>
</comment>
<dbReference type="EC" id="6.1.1.9" evidence="1"/>
<dbReference type="Gene3D" id="3.90.740.10">
    <property type="entry name" value="Valyl/Leucyl/Isoleucyl-tRNA synthetase, editing domain"/>
    <property type="match status" value="1"/>
</dbReference>